<evidence type="ECO:0000313" key="2">
    <source>
        <dbReference type="Proteomes" id="UP000886998"/>
    </source>
</evidence>
<organism evidence="1 2">
    <name type="scientific">Trichonephila inaurata madagascariensis</name>
    <dbReference type="NCBI Taxonomy" id="2747483"/>
    <lineage>
        <taxon>Eukaryota</taxon>
        <taxon>Metazoa</taxon>
        <taxon>Ecdysozoa</taxon>
        <taxon>Arthropoda</taxon>
        <taxon>Chelicerata</taxon>
        <taxon>Arachnida</taxon>
        <taxon>Araneae</taxon>
        <taxon>Araneomorphae</taxon>
        <taxon>Entelegynae</taxon>
        <taxon>Araneoidea</taxon>
        <taxon>Nephilidae</taxon>
        <taxon>Trichonephila</taxon>
        <taxon>Trichonephila inaurata</taxon>
    </lineage>
</organism>
<name>A0A8X6Y6H6_9ARAC</name>
<evidence type="ECO:0000313" key="1">
    <source>
        <dbReference type="EMBL" id="GFY66593.1"/>
    </source>
</evidence>
<proteinExistence type="predicted"/>
<comment type="caution">
    <text evidence="1">The sequence shown here is derived from an EMBL/GenBank/DDBJ whole genome shotgun (WGS) entry which is preliminary data.</text>
</comment>
<dbReference type="Proteomes" id="UP000886998">
    <property type="component" value="Unassembled WGS sequence"/>
</dbReference>
<reference evidence="1" key="1">
    <citation type="submission" date="2020-08" db="EMBL/GenBank/DDBJ databases">
        <title>Multicomponent nature underlies the extraordinary mechanical properties of spider dragline silk.</title>
        <authorList>
            <person name="Kono N."/>
            <person name="Nakamura H."/>
            <person name="Mori M."/>
            <person name="Yoshida Y."/>
            <person name="Ohtoshi R."/>
            <person name="Malay A.D."/>
            <person name="Moran D.A.P."/>
            <person name="Tomita M."/>
            <person name="Numata K."/>
            <person name="Arakawa K."/>
        </authorList>
    </citation>
    <scope>NUCLEOTIDE SEQUENCE</scope>
</reference>
<dbReference type="EMBL" id="BMAV01016126">
    <property type="protein sequence ID" value="GFY66593.1"/>
    <property type="molecule type" value="Genomic_DNA"/>
</dbReference>
<sequence length="115" mass="12996">MHYGGEKQRYTGCHSLLLMDFQQCGRNPLAQPVRLTQVKSKHFTGNVELSGKFTTRLTTVLLNGRLQGFVIQGLWSSCSSFIEEGQISRPEFLKPMLCRAFIDPTVPKRLTYSAT</sequence>
<protein>
    <submittedName>
        <fullName evidence="1">Uncharacterized protein</fullName>
    </submittedName>
</protein>
<keyword evidence="2" id="KW-1185">Reference proteome</keyword>
<dbReference type="AlphaFoldDB" id="A0A8X6Y6H6"/>
<accession>A0A8X6Y6H6</accession>
<gene>
    <name evidence="1" type="ORF">TNIN_340631</name>
</gene>